<evidence type="ECO:0000313" key="4">
    <source>
        <dbReference type="Proteomes" id="UP000256321"/>
    </source>
</evidence>
<feature type="domain" description="Calcineurin-like phosphoesterase" evidence="1">
    <location>
        <begin position="36"/>
        <end position="265"/>
    </location>
</feature>
<dbReference type="EMBL" id="JACRTI010000007">
    <property type="protein sequence ID" value="MBC8601017.1"/>
    <property type="molecule type" value="Genomic_DNA"/>
</dbReference>
<dbReference type="AlphaFoldDB" id="A0A3D8HHA2"/>
<dbReference type="Proteomes" id="UP000629596">
    <property type="component" value="Unassembled WGS sequence"/>
</dbReference>
<name>A0A3D8HHA2_9BACT</name>
<dbReference type="InterPro" id="IPR004843">
    <property type="entry name" value="Calcineurin-like_PHP"/>
</dbReference>
<dbReference type="GO" id="GO:0016787">
    <property type="term" value="F:hydrolase activity"/>
    <property type="evidence" value="ECO:0007669"/>
    <property type="project" value="InterPro"/>
</dbReference>
<dbReference type="InterPro" id="IPR029052">
    <property type="entry name" value="Metallo-depent_PP-like"/>
</dbReference>
<dbReference type="InterPro" id="IPR051918">
    <property type="entry name" value="STPP_CPPED1"/>
</dbReference>
<proteinExistence type="predicted"/>
<dbReference type="Proteomes" id="UP000256321">
    <property type="component" value="Unassembled WGS sequence"/>
</dbReference>
<reference evidence="3 4" key="1">
    <citation type="submission" date="2018-07" db="EMBL/GenBank/DDBJ databases">
        <title>Parabacteroides acidifaciens nov. sp., isolated from human feces.</title>
        <authorList>
            <person name="Wang Y.J."/>
        </authorList>
    </citation>
    <scope>NUCLEOTIDE SEQUENCE [LARGE SCALE GENOMIC DNA]</scope>
    <source>
        <strain evidence="3 4">426-9</strain>
    </source>
</reference>
<dbReference type="PANTHER" id="PTHR43143:SF1">
    <property type="entry name" value="SERINE_THREONINE-PROTEIN PHOSPHATASE CPPED1"/>
    <property type="match status" value="1"/>
</dbReference>
<dbReference type="Gene3D" id="3.60.21.10">
    <property type="match status" value="1"/>
</dbReference>
<evidence type="ECO:0000313" key="5">
    <source>
        <dbReference type="Proteomes" id="UP000629596"/>
    </source>
</evidence>
<evidence type="ECO:0000313" key="2">
    <source>
        <dbReference type="EMBL" id="MBC8601017.1"/>
    </source>
</evidence>
<accession>A0A3D8HHA2</accession>
<sequence>MKRRAFLTTSATSLAGLVFGSRLSYLSESNLEKKYSIVLLGDTHFDTEPASVYHADYNEPVEWLNRVQRAEFARNGEMWRERCPLLLKRAAQLIGADTKMVFQLGDLIQGDCGNPEVHKKMLEDVMNRFKSELHGLPFVTVTGNHDIRGTNAKEAYHTYMPKRMSEELGKSIIHTNFFFTIGSDAYIVLDFNDPDDTLIDQMLKECEGARHTFILTHGPILPYDGGSCRWFFHGGKSVEETAARRHFRKIFAQRNALCICGHIHTTELADWYGDGGRITQMTVNSVWSKPELGTYSCTSDQPRDYGNIHEMAKSKRKEDGSKYEDDIELLNEYKSGLKTYIRSTSAGSYKMNVSDQHVTIDFYAGNSKEISKHFELR</sequence>
<keyword evidence="5" id="KW-1185">Reference proteome</keyword>
<gene>
    <name evidence="3" type="ORF">DWU89_04775</name>
    <name evidence="2" type="ORF">H8784_04690</name>
</gene>
<protein>
    <submittedName>
        <fullName evidence="2">Metallophosphoesterase</fullName>
    </submittedName>
</protein>
<dbReference type="EMBL" id="QREV01000007">
    <property type="protein sequence ID" value="RDU50288.1"/>
    <property type="molecule type" value="Genomic_DNA"/>
</dbReference>
<dbReference type="SUPFAM" id="SSF56300">
    <property type="entry name" value="Metallo-dependent phosphatases"/>
    <property type="match status" value="1"/>
</dbReference>
<reference evidence="2 5" key="2">
    <citation type="submission" date="2020-08" db="EMBL/GenBank/DDBJ databases">
        <title>Genome public.</title>
        <authorList>
            <person name="Liu C."/>
            <person name="Sun Q."/>
        </authorList>
    </citation>
    <scope>NUCLEOTIDE SEQUENCE [LARGE SCALE GENOMIC DNA]</scope>
    <source>
        <strain evidence="2 5">426_9</strain>
    </source>
</reference>
<organism evidence="3 4">
    <name type="scientific">Parabacteroides acidifaciens</name>
    <dbReference type="NCBI Taxonomy" id="2290935"/>
    <lineage>
        <taxon>Bacteria</taxon>
        <taxon>Pseudomonadati</taxon>
        <taxon>Bacteroidota</taxon>
        <taxon>Bacteroidia</taxon>
        <taxon>Bacteroidales</taxon>
        <taxon>Tannerellaceae</taxon>
        <taxon>Parabacteroides</taxon>
    </lineage>
</organism>
<evidence type="ECO:0000259" key="1">
    <source>
        <dbReference type="Pfam" id="PF00149"/>
    </source>
</evidence>
<dbReference type="Pfam" id="PF00149">
    <property type="entry name" value="Metallophos"/>
    <property type="match status" value="1"/>
</dbReference>
<dbReference type="PANTHER" id="PTHR43143">
    <property type="entry name" value="METALLOPHOSPHOESTERASE, CALCINEURIN SUPERFAMILY"/>
    <property type="match status" value="1"/>
</dbReference>
<evidence type="ECO:0000313" key="3">
    <source>
        <dbReference type="EMBL" id="RDU50288.1"/>
    </source>
</evidence>
<comment type="caution">
    <text evidence="3">The sequence shown here is derived from an EMBL/GenBank/DDBJ whole genome shotgun (WGS) entry which is preliminary data.</text>
</comment>